<evidence type="ECO:0000256" key="1">
    <source>
        <dbReference type="ARBA" id="ARBA00000085"/>
    </source>
</evidence>
<dbReference type="SMART" id="SM00091">
    <property type="entry name" value="PAS"/>
    <property type="match status" value="2"/>
</dbReference>
<evidence type="ECO:0000256" key="4">
    <source>
        <dbReference type="ARBA" id="ARBA00022679"/>
    </source>
</evidence>
<evidence type="ECO:0000313" key="9">
    <source>
        <dbReference type="EMBL" id="MFD1588436.1"/>
    </source>
</evidence>
<dbReference type="NCBIfam" id="TIGR00229">
    <property type="entry name" value="sensory_box"/>
    <property type="match status" value="2"/>
</dbReference>
<dbReference type="GO" id="GO:0004673">
    <property type="term" value="F:protein histidine kinase activity"/>
    <property type="evidence" value="ECO:0007669"/>
    <property type="project" value="UniProtKB-EC"/>
</dbReference>
<feature type="domain" description="PAS" evidence="7">
    <location>
        <begin position="15"/>
        <end position="85"/>
    </location>
</feature>
<dbReference type="InterPro" id="IPR036097">
    <property type="entry name" value="HisK_dim/P_sf"/>
</dbReference>
<dbReference type="InterPro" id="IPR000014">
    <property type="entry name" value="PAS"/>
</dbReference>
<dbReference type="InterPro" id="IPR004358">
    <property type="entry name" value="Sig_transdc_His_kin-like_C"/>
</dbReference>
<dbReference type="AlphaFoldDB" id="A0ABD6CFH2"/>
<gene>
    <name evidence="9" type="ORF">ACFR9U_15745</name>
</gene>
<dbReference type="SUPFAM" id="SSF47384">
    <property type="entry name" value="Homodimeric domain of signal transducing histidine kinase"/>
    <property type="match status" value="1"/>
</dbReference>
<dbReference type="Gene3D" id="2.10.70.100">
    <property type="match status" value="1"/>
</dbReference>
<feature type="domain" description="PAC" evidence="8">
    <location>
        <begin position="215"/>
        <end position="266"/>
    </location>
</feature>
<dbReference type="Gene3D" id="1.10.287.130">
    <property type="match status" value="1"/>
</dbReference>
<dbReference type="Gene3D" id="3.30.565.10">
    <property type="entry name" value="Histidine kinase-like ATPase, C-terminal domain"/>
    <property type="match status" value="1"/>
</dbReference>
<keyword evidence="4" id="KW-0808">Transferase</keyword>
<comment type="caution">
    <text evidence="9">The sequence shown here is derived from an EMBL/GenBank/DDBJ whole genome shotgun (WGS) entry which is preliminary data.</text>
</comment>
<evidence type="ECO:0000256" key="2">
    <source>
        <dbReference type="ARBA" id="ARBA00012438"/>
    </source>
</evidence>
<dbReference type="PROSITE" id="PS50113">
    <property type="entry name" value="PAC"/>
    <property type="match status" value="2"/>
</dbReference>
<dbReference type="Pfam" id="PF02518">
    <property type="entry name" value="HATPase_c"/>
    <property type="match status" value="1"/>
</dbReference>
<dbReference type="PRINTS" id="PR00344">
    <property type="entry name" value="BCTRLSENSOR"/>
</dbReference>
<reference evidence="9 10" key="1">
    <citation type="journal article" date="2019" name="Int. J. Syst. Evol. Microbiol.">
        <title>The Global Catalogue of Microorganisms (GCM) 10K type strain sequencing project: providing services to taxonomists for standard genome sequencing and annotation.</title>
        <authorList>
            <consortium name="The Broad Institute Genomics Platform"/>
            <consortium name="The Broad Institute Genome Sequencing Center for Infectious Disease"/>
            <person name="Wu L."/>
            <person name="Ma J."/>
        </authorList>
    </citation>
    <scope>NUCLEOTIDE SEQUENCE [LARGE SCALE GENOMIC DNA]</scope>
    <source>
        <strain evidence="9 10">CGMCC 1.12125</strain>
    </source>
</reference>
<dbReference type="InterPro" id="IPR052162">
    <property type="entry name" value="Sensor_kinase/Photoreceptor"/>
</dbReference>
<dbReference type="InterPro" id="IPR013656">
    <property type="entry name" value="PAS_4"/>
</dbReference>
<dbReference type="EMBL" id="JBHUDJ010000012">
    <property type="protein sequence ID" value="MFD1588436.1"/>
    <property type="molecule type" value="Genomic_DNA"/>
</dbReference>
<dbReference type="EC" id="2.7.13.3" evidence="2"/>
<dbReference type="InterPro" id="IPR036890">
    <property type="entry name" value="HATPase_C_sf"/>
</dbReference>
<dbReference type="Proteomes" id="UP001597119">
    <property type="component" value="Unassembled WGS sequence"/>
</dbReference>
<dbReference type="Gene3D" id="3.30.450.20">
    <property type="entry name" value="PAS domain"/>
    <property type="match status" value="2"/>
</dbReference>
<organism evidence="9 10">
    <name type="scientific">Halorientalis brevis</name>
    <dbReference type="NCBI Taxonomy" id="1126241"/>
    <lineage>
        <taxon>Archaea</taxon>
        <taxon>Methanobacteriati</taxon>
        <taxon>Methanobacteriota</taxon>
        <taxon>Stenosarchaea group</taxon>
        <taxon>Halobacteria</taxon>
        <taxon>Halobacteriales</taxon>
        <taxon>Haloarculaceae</taxon>
        <taxon>Halorientalis</taxon>
    </lineage>
</organism>
<dbReference type="PANTHER" id="PTHR43304">
    <property type="entry name" value="PHYTOCHROME-LIKE PROTEIN CPH1"/>
    <property type="match status" value="1"/>
</dbReference>
<accession>A0ABD6CFH2</accession>
<dbReference type="InterPro" id="IPR000700">
    <property type="entry name" value="PAS-assoc_C"/>
</dbReference>
<proteinExistence type="predicted"/>
<evidence type="ECO:0000259" key="6">
    <source>
        <dbReference type="PROSITE" id="PS50109"/>
    </source>
</evidence>
<evidence type="ECO:0000256" key="5">
    <source>
        <dbReference type="ARBA" id="ARBA00022777"/>
    </source>
</evidence>
<dbReference type="InterPro" id="IPR035965">
    <property type="entry name" value="PAS-like_dom_sf"/>
</dbReference>
<dbReference type="Pfam" id="PF08447">
    <property type="entry name" value="PAS_3"/>
    <property type="match status" value="1"/>
</dbReference>
<dbReference type="CDD" id="cd00130">
    <property type="entry name" value="PAS"/>
    <property type="match status" value="2"/>
</dbReference>
<dbReference type="PANTHER" id="PTHR43304:SF1">
    <property type="entry name" value="PAC DOMAIN-CONTAINING PROTEIN"/>
    <property type="match status" value="1"/>
</dbReference>
<evidence type="ECO:0000259" key="7">
    <source>
        <dbReference type="PROSITE" id="PS50112"/>
    </source>
</evidence>
<feature type="domain" description="PAC" evidence="8">
    <location>
        <begin position="88"/>
        <end position="140"/>
    </location>
</feature>
<comment type="catalytic activity">
    <reaction evidence="1">
        <text>ATP + protein L-histidine = ADP + protein N-phospho-L-histidine.</text>
        <dbReference type="EC" id="2.7.13.3"/>
    </reaction>
</comment>
<sequence>MPSVKQDLALLQDEHKGFLTELLNAVQDIFYVYDLDGNLLFYNDRVEEVTGYSPSELQSMQPWDFVVEADRDRVIDEIAHVVENEQEVQLDTRYLTAAGKSVPYEFTGSPLYDSEGNVVGFAGVGRDISDRKEREQELERNREFLKQTQTVAEIGSWEIDLRTETLRWTDQVYNIHGVDPDTDVSIEDAIEFYHPQDQDTIRTAHERLTTEGEPYDLELRITRTDGETRWVRALGEPWYKDGDLLGARGTFQDITDRKQRELSVKEQRNNLEVLDQMVRHDIRNDLQVITGYTEALKAHVDETQQEYIGRILSSVDTAVELTKAARDLAEVMLQTGEKQESLRLKPVLEAQLDEIRTANDDVALTVEGQIPDTHILADSMLSSVFRNLLKNAVQHNDKEVPEIVVSATEQSGTVVVHIADNGPGVPESRKDDIFGKGEMGLESEGTGIGLYLVKTLVENYGGEVWVEDNEPTGAVFTVELLSPTER</sequence>
<dbReference type="InterPro" id="IPR003594">
    <property type="entry name" value="HATPase_dom"/>
</dbReference>
<evidence type="ECO:0000256" key="3">
    <source>
        <dbReference type="ARBA" id="ARBA00022553"/>
    </source>
</evidence>
<keyword evidence="3" id="KW-0597">Phosphoprotein</keyword>
<dbReference type="PROSITE" id="PS50112">
    <property type="entry name" value="PAS"/>
    <property type="match status" value="2"/>
</dbReference>
<keyword evidence="5" id="KW-0418">Kinase</keyword>
<dbReference type="CDD" id="cd00082">
    <property type="entry name" value="HisKA"/>
    <property type="match status" value="1"/>
</dbReference>
<feature type="domain" description="Histidine kinase" evidence="6">
    <location>
        <begin position="277"/>
        <end position="484"/>
    </location>
</feature>
<dbReference type="SUPFAM" id="SSF55785">
    <property type="entry name" value="PYP-like sensor domain (PAS domain)"/>
    <property type="match status" value="2"/>
</dbReference>
<dbReference type="SMART" id="SM00086">
    <property type="entry name" value="PAC"/>
    <property type="match status" value="2"/>
</dbReference>
<dbReference type="SUPFAM" id="SSF55874">
    <property type="entry name" value="ATPase domain of HSP90 chaperone/DNA topoisomerase II/histidine kinase"/>
    <property type="match status" value="1"/>
</dbReference>
<evidence type="ECO:0000259" key="8">
    <source>
        <dbReference type="PROSITE" id="PS50113"/>
    </source>
</evidence>
<dbReference type="SMART" id="SM00388">
    <property type="entry name" value="HisKA"/>
    <property type="match status" value="1"/>
</dbReference>
<dbReference type="InterPro" id="IPR003661">
    <property type="entry name" value="HisK_dim/P_dom"/>
</dbReference>
<keyword evidence="10" id="KW-1185">Reference proteome</keyword>
<evidence type="ECO:0000313" key="10">
    <source>
        <dbReference type="Proteomes" id="UP001597119"/>
    </source>
</evidence>
<dbReference type="InterPro" id="IPR013655">
    <property type="entry name" value="PAS_fold_3"/>
</dbReference>
<dbReference type="Pfam" id="PF08448">
    <property type="entry name" value="PAS_4"/>
    <property type="match status" value="1"/>
</dbReference>
<feature type="domain" description="PAS" evidence="7">
    <location>
        <begin position="141"/>
        <end position="212"/>
    </location>
</feature>
<name>A0ABD6CFH2_9EURY</name>
<dbReference type="PROSITE" id="PS50109">
    <property type="entry name" value="HIS_KIN"/>
    <property type="match status" value="1"/>
</dbReference>
<dbReference type="Pfam" id="PF00512">
    <property type="entry name" value="HisKA"/>
    <property type="match status" value="1"/>
</dbReference>
<dbReference type="RefSeq" id="WP_247382124.1">
    <property type="nucleotide sequence ID" value="NZ_JALLGV010000014.1"/>
</dbReference>
<dbReference type="InterPro" id="IPR005467">
    <property type="entry name" value="His_kinase_dom"/>
</dbReference>
<dbReference type="SMART" id="SM00387">
    <property type="entry name" value="HATPase_c"/>
    <property type="match status" value="1"/>
</dbReference>
<protein>
    <recommendedName>
        <fullName evidence="2">histidine kinase</fullName>
        <ecNumber evidence="2">2.7.13.3</ecNumber>
    </recommendedName>
</protein>
<dbReference type="InterPro" id="IPR001610">
    <property type="entry name" value="PAC"/>
</dbReference>